<dbReference type="RefSeq" id="WP_281882541.1">
    <property type="nucleotide sequence ID" value="NZ_BSDP01000001.1"/>
</dbReference>
<name>A0A9W6FN30_9MICO</name>
<dbReference type="InterPro" id="IPR016040">
    <property type="entry name" value="NAD(P)-bd_dom"/>
</dbReference>
<dbReference type="PANTHER" id="PTHR43162">
    <property type="match status" value="1"/>
</dbReference>
<evidence type="ECO:0000313" key="3">
    <source>
        <dbReference type="Proteomes" id="UP001144396"/>
    </source>
</evidence>
<comment type="caution">
    <text evidence="2">The sequence shown here is derived from an EMBL/GenBank/DDBJ whole genome shotgun (WGS) entry which is preliminary data.</text>
</comment>
<accession>A0A9W6FN30</accession>
<dbReference type="AlphaFoldDB" id="A0A9W6FN30"/>
<keyword evidence="3" id="KW-1185">Reference proteome</keyword>
<proteinExistence type="predicted"/>
<dbReference type="EMBL" id="BSDP01000001">
    <property type="protein sequence ID" value="GLI26534.1"/>
    <property type="molecule type" value="Genomic_DNA"/>
</dbReference>
<dbReference type="Pfam" id="PF13460">
    <property type="entry name" value="NAD_binding_10"/>
    <property type="match status" value="1"/>
</dbReference>
<dbReference type="Gene3D" id="3.90.25.10">
    <property type="entry name" value="UDP-galactose 4-epimerase, domain 1"/>
    <property type="match status" value="1"/>
</dbReference>
<evidence type="ECO:0000259" key="1">
    <source>
        <dbReference type="Pfam" id="PF13460"/>
    </source>
</evidence>
<feature type="domain" description="NAD(P)-binding" evidence="1">
    <location>
        <begin position="6"/>
        <end position="186"/>
    </location>
</feature>
<sequence>MFIVTGASGYVGSAVAERLLEHVPADQVIVTTRDPEVAERWRARGVDARIADFEDRASLEAAFRGGDHLFMVSTMEVGPNRQRQHRNAIEAATAAGVGHIVYTSFIGTEKPEVDSVEVSDHKFTERLILDSGMTWNMLRNNQYADAMAENQAAIAITSGQSIGNTGSGQVAFVSRDDVAEVAAHVLMGEGEENTGYDVTGPDLLTYREVGEMIAELSGATITIVDLTDDEMYAMWDSLGVPRDATGDFSKSPVPWSSDGMVTFGRMIRAGHLAHVTDVVERFTGHPPRSLRDLMLERRHEWPPVAQEA</sequence>
<organism evidence="2 3">
    <name type="scientific">Agromyces rhizosphaerae</name>
    <dbReference type="NCBI Taxonomy" id="88374"/>
    <lineage>
        <taxon>Bacteria</taxon>
        <taxon>Bacillati</taxon>
        <taxon>Actinomycetota</taxon>
        <taxon>Actinomycetes</taxon>
        <taxon>Micrococcales</taxon>
        <taxon>Microbacteriaceae</taxon>
        <taxon>Agromyces</taxon>
    </lineage>
</organism>
<protein>
    <submittedName>
        <fullName evidence="2">NAD(P)-dependent oxidoreductase</fullName>
    </submittedName>
</protein>
<dbReference type="Proteomes" id="UP001144396">
    <property type="component" value="Unassembled WGS sequence"/>
</dbReference>
<evidence type="ECO:0000313" key="2">
    <source>
        <dbReference type="EMBL" id="GLI26534.1"/>
    </source>
</evidence>
<dbReference type="SUPFAM" id="SSF51735">
    <property type="entry name" value="NAD(P)-binding Rossmann-fold domains"/>
    <property type="match status" value="1"/>
</dbReference>
<dbReference type="CDD" id="cd05269">
    <property type="entry name" value="TMR_SDR_a"/>
    <property type="match status" value="1"/>
</dbReference>
<dbReference type="InterPro" id="IPR051604">
    <property type="entry name" value="Ergot_Alk_Oxidoreductase"/>
</dbReference>
<reference evidence="2" key="1">
    <citation type="submission" date="2022-12" db="EMBL/GenBank/DDBJ databases">
        <title>Reference genome sequencing for broad-spectrum identification of bacterial and archaeal isolates by mass spectrometry.</title>
        <authorList>
            <person name="Sekiguchi Y."/>
            <person name="Tourlousse D.M."/>
        </authorList>
    </citation>
    <scope>NUCLEOTIDE SEQUENCE</scope>
    <source>
        <strain evidence="2">14</strain>
    </source>
</reference>
<dbReference type="InterPro" id="IPR036291">
    <property type="entry name" value="NAD(P)-bd_dom_sf"/>
</dbReference>
<dbReference type="Gene3D" id="3.40.50.720">
    <property type="entry name" value="NAD(P)-binding Rossmann-like Domain"/>
    <property type="match status" value="1"/>
</dbReference>
<dbReference type="PANTHER" id="PTHR43162:SF1">
    <property type="entry name" value="PRESTALK A DIFFERENTIATION PROTEIN A"/>
    <property type="match status" value="1"/>
</dbReference>
<gene>
    <name evidence="2" type="ORF">ARHIZOSPH14_07760</name>
</gene>